<sequence>MQNGVLHTWNITTSPCGYLIMSYVKCMLKYLEMDASCVCGERYLKCHHRHHESIVDKCGYKQVMQIIVPLIYSKLCSARPLSFSLHTLFFFFSLVCVCPLKLYNFQPTLCGSVFFLDIDNCTTHKLHFQFFPFKILNFFQYIERINIIIKFIILTTTRLEMTHVFPREGASSSSTSMSSQRSETDDDRMIAMVLSEEYAKLDGAMAKRLTNLTSIPVRCLMNFMLLVFSFAFSFSSLHRRIFVLVTH</sequence>
<name>A0A1D6EBY8_MAIZE</name>
<gene>
    <name evidence="1" type="ORF">ZEAMMB73_Zm00001d003855</name>
</gene>
<proteinExistence type="predicted"/>
<dbReference type="STRING" id="4577.A0A1D6EBY8"/>
<dbReference type="InParanoid" id="A0A1D6EBY8"/>
<dbReference type="SMR" id="A0A1D6EBY8"/>
<protein>
    <submittedName>
        <fullName evidence="1">Uncharacterized protein</fullName>
    </submittedName>
</protein>
<reference evidence="1" key="1">
    <citation type="submission" date="2015-12" db="EMBL/GenBank/DDBJ databases">
        <title>Update maize B73 reference genome by single molecule sequencing technologies.</title>
        <authorList>
            <consortium name="Maize Genome Sequencing Project"/>
            <person name="Ware D."/>
        </authorList>
    </citation>
    <scope>NUCLEOTIDE SEQUENCE [LARGE SCALE GENOMIC DNA]</scope>
    <source>
        <tissue evidence="1">Seedling</tissue>
    </source>
</reference>
<dbReference type="PaxDb" id="4577-GRMZM2G118072_P01"/>
<organism evidence="1">
    <name type="scientific">Zea mays</name>
    <name type="common">Maize</name>
    <dbReference type="NCBI Taxonomy" id="4577"/>
    <lineage>
        <taxon>Eukaryota</taxon>
        <taxon>Viridiplantae</taxon>
        <taxon>Streptophyta</taxon>
        <taxon>Embryophyta</taxon>
        <taxon>Tracheophyta</taxon>
        <taxon>Spermatophyta</taxon>
        <taxon>Magnoliopsida</taxon>
        <taxon>Liliopsida</taxon>
        <taxon>Poales</taxon>
        <taxon>Poaceae</taxon>
        <taxon>PACMAD clade</taxon>
        <taxon>Panicoideae</taxon>
        <taxon>Andropogonodae</taxon>
        <taxon>Andropogoneae</taxon>
        <taxon>Tripsacinae</taxon>
        <taxon>Zea</taxon>
    </lineage>
</organism>
<dbReference type="IntAct" id="A0A1D6EBY8">
    <property type="interactions" value="8"/>
</dbReference>
<dbReference type="EMBL" id="CM007648">
    <property type="protein sequence ID" value="ONM17836.1"/>
    <property type="molecule type" value="Genomic_DNA"/>
</dbReference>
<evidence type="ECO:0000313" key="1">
    <source>
        <dbReference type="EMBL" id="ONM17836.1"/>
    </source>
</evidence>
<dbReference type="AlphaFoldDB" id="A0A1D6EBY8"/>
<accession>A0A1D6EBY8</accession>